<organism evidence="6 7">
    <name type="scientific">Robbsia betulipollinis</name>
    <dbReference type="NCBI Taxonomy" id="2981849"/>
    <lineage>
        <taxon>Bacteria</taxon>
        <taxon>Pseudomonadati</taxon>
        <taxon>Pseudomonadota</taxon>
        <taxon>Betaproteobacteria</taxon>
        <taxon>Burkholderiales</taxon>
        <taxon>Burkholderiaceae</taxon>
        <taxon>Robbsia</taxon>
    </lineage>
</organism>
<feature type="region of interest" description="Disordered" evidence="3">
    <location>
        <begin position="310"/>
        <end position="333"/>
    </location>
</feature>
<feature type="domain" description="Solute-binding protein family 5" evidence="5">
    <location>
        <begin position="73"/>
        <end position="423"/>
    </location>
</feature>
<dbReference type="InterPro" id="IPR030678">
    <property type="entry name" value="Peptide/Ni-bd"/>
</dbReference>
<dbReference type="Gene3D" id="3.90.76.10">
    <property type="entry name" value="Dipeptide-binding Protein, Domain 1"/>
    <property type="match status" value="1"/>
</dbReference>
<dbReference type="Pfam" id="PF00496">
    <property type="entry name" value="SBP_bac_5"/>
    <property type="match status" value="1"/>
</dbReference>
<dbReference type="PANTHER" id="PTHR30290:SF38">
    <property type="entry name" value="D,D-DIPEPTIDE-BINDING PERIPLASMIC PROTEIN DDPA-RELATED"/>
    <property type="match status" value="1"/>
</dbReference>
<comment type="similarity">
    <text evidence="1">Belongs to the bacterial solute-binding protein 5 family.</text>
</comment>
<evidence type="ECO:0000256" key="2">
    <source>
        <dbReference type="ARBA" id="ARBA00022729"/>
    </source>
</evidence>
<dbReference type="RefSeq" id="WP_267848863.1">
    <property type="nucleotide sequence ID" value="NZ_JAPMXC010000006.1"/>
</dbReference>
<feature type="chain" id="PRO_5045644198" evidence="4">
    <location>
        <begin position="31"/>
        <end position="508"/>
    </location>
</feature>
<evidence type="ECO:0000256" key="1">
    <source>
        <dbReference type="ARBA" id="ARBA00005695"/>
    </source>
</evidence>
<evidence type="ECO:0000256" key="4">
    <source>
        <dbReference type="SAM" id="SignalP"/>
    </source>
</evidence>
<sequence>MQRAASARRPFTAAVLSAALLCAGSGTAFGQSLRVGMLEEVDSLDPHRANTYVSRLVFASLCDSLVDISADLKITPKLALSWATSADGKTLTFKLRPGVKFQDGEPFDAAAVKANIERAMTLPESSRKSELASVQRVDVIDPLTVAFILKNPDAALLATLTDRAGMMLAPKTLADTGGVARHPVCAGPYQFVERVQNDRIVLSKFAGYWDSAHYPLQKLVFTPIPDSTVRLANLRSNNLDMIERLSPNDVASVRKDPALQLVVASGLGYRGLTLNVGNGARANGPLKDVRVRQALALSIDRDVLNQVAGAGTYPPANQGVPSSSPYHDRSIVTPKRDPEKAKALLKAAGHERVGLDMLIGNDTSSGQIGEMIQAMAAEANIDIKLRPVDNPTLLAEGKAGRFDVMLLAWSGRSDPDGNLLNMAACGGPLNYGQYCDKEVDAMLRDARQKSDPAARKATYDKAQEAMAKNVEPVIYLFYQQYPFVLSRKVHGFAPFPDGLIRLRDVSLK</sequence>
<dbReference type="Gene3D" id="3.10.105.10">
    <property type="entry name" value="Dipeptide-binding Protein, Domain 3"/>
    <property type="match status" value="1"/>
</dbReference>
<keyword evidence="7" id="KW-1185">Reference proteome</keyword>
<dbReference type="PIRSF" id="PIRSF002741">
    <property type="entry name" value="MppA"/>
    <property type="match status" value="1"/>
</dbReference>
<dbReference type="SUPFAM" id="SSF53850">
    <property type="entry name" value="Periplasmic binding protein-like II"/>
    <property type="match status" value="1"/>
</dbReference>
<dbReference type="EMBL" id="JAPMXC010000006">
    <property type="protein sequence ID" value="MCY0388702.1"/>
    <property type="molecule type" value="Genomic_DNA"/>
</dbReference>
<dbReference type="InterPro" id="IPR000914">
    <property type="entry name" value="SBP_5_dom"/>
</dbReference>
<dbReference type="InterPro" id="IPR039424">
    <property type="entry name" value="SBP_5"/>
</dbReference>
<dbReference type="Gene3D" id="3.40.190.10">
    <property type="entry name" value="Periplasmic binding protein-like II"/>
    <property type="match status" value="1"/>
</dbReference>
<evidence type="ECO:0000256" key="3">
    <source>
        <dbReference type="SAM" id="MobiDB-lite"/>
    </source>
</evidence>
<gene>
    <name evidence="6" type="ORF">OVY01_16115</name>
</gene>
<name>A0ABT3ZQK9_9BURK</name>
<proteinExistence type="inferred from homology"/>
<comment type="caution">
    <text evidence="6">The sequence shown here is derived from an EMBL/GenBank/DDBJ whole genome shotgun (WGS) entry which is preliminary data.</text>
</comment>
<protein>
    <submittedName>
        <fullName evidence="6">ABC transporter substrate-binding protein</fullName>
    </submittedName>
</protein>
<dbReference type="CDD" id="cd08511">
    <property type="entry name" value="PBP2_NikA_DppA_OppA_like_5"/>
    <property type="match status" value="1"/>
</dbReference>
<accession>A0ABT3ZQK9</accession>
<evidence type="ECO:0000259" key="5">
    <source>
        <dbReference type="Pfam" id="PF00496"/>
    </source>
</evidence>
<dbReference type="Proteomes" id="UP001082899">
    <property type="component" value="Unassembled WGS sequence"/>
</dbReference>
<dbReference type="PANTHER" id="PTHR30290">
    <property type="entry name" value="PERIPLASMIC BINDING COMPONENT OF ABC TRANSPORTER"/>
    <property type="match status" value="1"/>
</dbReference>
<reference evidence="6" key="1">
    <citation type="submission" date="2022-11" db="EMBL/GenBank/DDBJ databases">
        <title>Robbsia betulipollinis sp. nov., isolated from pollen of birch (Betula pendula).</title>
        <authorList>
            <person name="Shi H."/>
            <person name="Ambika Manirajan B."/>
            <person name="Ratering S."/>
            <person name="Geissler-Plaum R."/>
            <person name="Schnell S."/>
        </authorList>
    </citation>
    <scope>NUCLEOTIDE SEQUENCE</scope>
    <source>
        <strain evidence="6">Bb-Pol-6</strain>
    </source>
</reference>
<evidence type="ECO:0000313" key="7">
    <source>
        <dbReference type="Proteomes" id="UP001082899"/>
    </source>
</evidence>
<evidence type="ECO:0000313" key="6">
    <source>
        <dbReference type="EMBL" id="MCY0388702.1"/>
    </source>
</evidence>
<feature type="signal peptide" evidence="4">
    <location>
        <begin position="1"/>
        <end position="30"/>
    </location>
</feature>
<keyword evidence="2 4" id="KW-0732">Signal</keyword>